<dbReference type="InterPro" id="IPR002711">
    <property type="entry name" value="HNH"/>
</dbReference>
<accession>D9XCE4</accession>
<sequence length="211" mass="24135">MNELRDALGSDIVGKSEHLNRRLRTLRSVGWIIPSYKDDGSLGTDEYRLQTKGARYWLDEDRLAHKRFAPSARVRRDVIDRDGGRCVVCGAGAGESYPGEPDSKARLTIGHRVPQERLRTRGAADDTDNWRTECARCNEPVRDGAPDPWQYDEVLAQVRRLSRGNKQTLLSWLQRAERTRSELDRVYDLARVLTHQEQEDLITYLQTSSGI</sequence>
<dbReference type="STRING" id="591159.SSQG_02919"/>
<dbReference type="GO" id="GO:0004519">
    <property type="term" value="F:endonuclease activity"/>
    <property type="evidence" value="ECO:0007669"/>
    <property type="project" value="InterPro"/>
</dbReference>
<dbReference type="GO" id="GO:0008270">
    <property type="term" value="F:zinc ion binding"/>
    <property type="evidence" value="ECO:0007669"/>
    <property type="project" value="InterPro"/>
</dbReference>
<dbReference type="AlphaFoldDB" id="D9XCE4"/>
<protein>
    <recommendedName>
        <fullName evidence="1">HNH domain-containing protein</fullName>
    </recommendedName>
</protein>
<name>D9XCE4_STRVT</name>
<dbReference type="Pfam" id="PF01844">
    <property type="entry name" value="HNH"/>
    <property type="match status" value="1"/>
</dbReference>
<keyword evidence="3" id="KW-1185">Reference proteome</keyword>
<proteinExistence type="predicted"/>
<evidence type="ECO:0000313" key="3">
    <source>
        <dbReference type="Proteomes" id="UP000004184"/>
    </source>
</evidence>
<organism evidence="2 3">
    <name type="scientific">Streptomyces viridochromogenes (strain DSM 40736 / JCM 4977 / BCRC 1201 / Tue 494)</name>
    <dbReference type="NCBI Taxonomy" id="591159"/>
    <lineage>
        <taxon>Bacteria</taxon>
        <taxon>Bacillati</taxon>
        <taxon>Actinomycetota</taxon>
        <taxon>Actinomycetes</taxon>
        <taxon>Kitasatosporales</taxon>
        <taxon>Streptomycetaceae</taxon>
        <taxon>Streptomyces</taxon>
    </lineage>
</organism>
<feature type="domain" description="HNH" evidence="1">
    <location>
        <begin position="96"/>
        <end position="139"/>
    </location>
</feature>
<dbReference type="InterPro" id="IPR003615">
    <property type="entry name" value="HNH_nuc"/>
</dbReference>
<dbReference type="Proteomes" id="UP000004184">
    <property type="component" value="Unassembled WGS sequence"/>
</dbReference>
<dbReference type="Gene3D" id="1.10.30.50">
    <property type="match status" value="1"/>
</dbReference>
<dbReference type="CDD" id="cd00085">
    <property type="entry name" value="HNHc"/>
    <property type="match status" value="1"/>
</dbReference>
<evidence type="ECO:0000313" key="2">
    <source>
        <dbReference type="EMBL" id="EFL32401.1"/>
    </source>
</evidence>
<dbReference type="EMBL" id="GG657757">
    <property type="protein sequence ID" value="EFL32401.1"/>
    <property type="molecule type" value="Genomic_DNA"/>
</dbReference>
<reference evidence="3" key="1">
    <citation type="submission" date="2009-02" db="EMBL/GenBank/DDBJ databases">
        <title>Annotation of Streptomyces viridochromogenes strain DSM 40736.</title>
        <authorList>
            <consortium name="The Broad Institute Genome Sequencing Platform"/>
            <consortium name="Broad Institute Microbial Sequencing Center"/>
            <person name="Fischbach M."/>
            <person name="Godfrey P."/>
            <person name="Ward D."/>
            <person name="Young S."/>
            <person name="Zeng Q."/>
            <person name="Koehrsen M."/>
            <person name="Alvarado L."/>
            <person name="Berlin A.M."/>
            <person name="Bochicchio J."/>
            <person name="Borenstein D."/>
            <person name="Chapman S.B."/>
            <person name="Chen Z."/>
            <person name="Engels R."/>
            <person name="Freedman E."/>
            <person name="Gellesch M."/>
            <person name="Goldberg J."/>
            <person name="Griggs A."/>
            <person name="Gujja S."/>
            <person name="Heilman E.R."/>
            <person name="Heiman D.I."/>
            <person name="Hepburn T.A."/>
            <person name="Howarth C."/>
            <person name="Jen D."/>
            <person name="Larson L."/>
            <person name="Lewis B."/>
            <person name="Mehta T."/>
            <person name="Park D."/>
            <person name="Pearson M."/>
            <person name="Richards J."/>
            <person name="Roberts A."/>
            <person name="Saif S."/>
            <person name="Shea T.D."/>
            <person name="Shenoy N."/>
            <person name="Sisk P."/>
            <person name="Stolte C."/>
            <person name="Sykes S.N."/>
            <person name="Thomson T."/>
            <person name="Walk T."/>
            <person name="White J."/>
            <person name="Yandava C."/>
            <person name="Straight P."/>
            <person name="Clardy J."/>
            <person name="Hung D."/>
            <person name="Kolter R."/>
            <person name="Mekalanos J."/>
            <person name="Walker S."/>
            <person name="Walsh C.T."/>
            <person name="Wieland-Brown L.C."/>
            <person name="Haas B."/>
            <person name="Nusbaum C."/>
            <person name="Birren B."/>
        </authorList>
    </citation>
    <scope>NUCLEOTIDE SEQUENCE [LARGE SCALE GENOMIC DNA]</scope>
    <source>
        <strain evidence="3">DSM 40736 / JCM 4977 / BCRC 1201 / Tue 494</strain>
    </source>
</reference>
<dbReference type="HOGENOM" id="CLU_086337_0_0_11"/>
<evidence type="ECO:0000259" key="1">
    <source>
        <dbReference type="Pfam" id="PF01844"/>
    </source>
</evidence>
<dbReference type="GO" id="GO:0003676">
    <property type="term" value="F:nucleic acid binding"/>
    <property type="evidence" value="ECO:0007669"/>
    <property type="project" value="InterPro"/>
</dbReference>
<gene>
    <name evidence="2" type="ORF">SSQG_02919</name>
</gene>